<keyword evidence="2" id="KW-1185">Reference proteome</keyword>
<accession>A0A6H5HAU2</accession>
<reference evidence="1 2" key="1">
    <citation type="submission" date="2020-02" db="EMBL/GenBank/DDBJ databases">
        <authorList>
            <person name="Ferguson B K."/>
        </authorList>
    </citation>
    <scope>NUCLEOTIDE SEQUENCE [LARGE SCALE GENOMIC DNA]</scope>
</reference>
<evidence type="ECO:0000313" key="2">
    <source>
        <dbReference type="Proteomes" id="UP000479000"/>
    </source>
</evidence>
<name>A0A6H5HAU2_9HEMI</name>
<dbReference type="AlphaFoldDB" id="A0A6H5HAU2"/>
<sequence length="264" mass="30943">MPCWMQTAGYKRARDQIRGGGGWKERDQELSKGITRLLDWRKGDGKGPGWSERERPGVADRTDRLCIVRYILTGFQNTLFKKGGRVEVNKVKHQTCKRRHQYLDEKLPCQHRRLNEIHPTRDSNFPSKLRPPFQPRLFKWVLDRVNGSIAIVLKSRIGTELQKKLFLIHIYSESLPEQVSVCPCVLFQFDLESQFEFYYEFECQFSVSLTMSAHFHSAPPVECDRICGRMRSNRELYFLKKSSKNRSVQTVCGIWRSLTCDTDF</sequence>
<evidence type="ECO:0000313" key="1">
    <source>
        <dbReference type="EMBL" id="CAB0013506.1"/>
    </source>
</evidence>
<feature type="non-terminal residue" evidence="1">
    <location>
        <position position="264"/>
    </location>
</feature>
<protein>
    <submittedName>
        <fullName evidence="1">Uncharacterized protein</fullName>
    </submittedName>
</protein>
<dbReference type="Proteomes" id="UP000479000">
    <property type="component" value="Unassembled WGS sequence"/>
</dbReference>
<dbReference type="EMBL" id="CADCXU010026797">
    <property type="protein sequence ID" value="CAB0013506.1"/>
    <property type="molecule type" value="Genomic_DNA"/>
</dbReference>
<gene>
    <name evidence="1" type="ORF">NTEN_LOCUS18117</name>
</gene>
<proteinExistence type="predicted"/>
<organism evidence="1 2">
    <name type="scientific">Nesidiocoris tenuis</name>
    <dbReference type="NCBI Taxonomy" id="355587"/>
    <lineage>
        <taxon>Eukaryota</taxon>
        <taxon>Metazoa</taxon>
        <taxon>Ecdysozoa</taxon>
        <taxon>Arthropoda</taxon>
        <taxon>Hexapoda</taxon>
        <taxon>Insecta</taxon>
        <taxon>Pterygota</taxon>
        <taxon>Neoptera</taxon>
        <taxon>Paraneoptera</taxon>
        <taxon>Hemiptera</taxon>
        <taxon>Heteroptera</taxon>
        <taxon>Panheteroptera</taxon>
        <taxon>Cimicomorpha</taxon>
        <taxon>Miridae</taxon>
        <taxon>Dicyphina</taxon>
        <taxon>Nesidiocoris</taxon>
    </lineage>
</organism>